<dbReference type="Pfam" id="PF03705">
    <property type="entry name" value="CheR_N"/>
    <property type="match status" value="1"/>
</dbReference>
<protein>
    <recommendedName>
        <fullName evidence="2">protein-glutamate O-methyltransferase</fullName>
        <ecNumber evidence="2">2.1.1.80</ecNumber>
    </recommendedName>
</protein>
<dbReference type="InterPro" id="IPR022641">
    <property type="entry name" value="CheR_N"/>
</dbReference>
<evidence type="ECO:0000256" key="4">
    <source>
        <dbReference type="ARBA" id="ARBA00022679"/>
    </source>
</evidence>
<proteinExistence type="predicted"/>
<dbReference type="PANTHER" id="PTHR24422">
    <property type="entry name" value="CHEMOTAXIS PROTEIN METHYLTRANSFERASE"/>
    <property type="match status" value="1"/>
</dbReference>
<dbReference type="GO" id="GO:0032259">
    <property type="term" value="P:methylation"/>
    <property type="evidence" value="ECO:0007669"/>
    <property type="project" value="UniProtKB-KW"/>
</dbReference>
<dbReference type="Pfam" id="PF01739">
    <property type="entry name" value="CheR"/>
    <property type="match status" value="1"/>
</dbReference>
<dbReference type="RefSeq" id="WP_091709907.1">
    <property type="nucleotide sequence ID" value="NZ_FNCA01000004.1"/>
</dbReference>
<keyword evidence="3 7" id="KW-0489">Methyltransferase</keyword>
<comment type="caution">
    <text evidence="7">The sequence shown here is derived from an EMBL/GenBank/DDBJ whole genome shotgun (WGS) entry which is preliminary data.</text>
</comment>
<sequence>MLKAVGKNEEEYYEILKNLIQKNLGFNSNQYKDSHFKRRIDVRLRATNVKNYKEYVELLQNDKNEYPELMETLTVNVTNFFRNPEVYDIVEKEVLPAIIKSKNIGLRSIRIWSAGCSIGVEAYSIAMLLNHLLGHDFNKYNIKITGTDIDKESLLKAQSGVYSDAEMKDVRPAFLKKYFTKEDGKYIVSDELKKITQFKKQDLISGPKMSGFDAVFCRNVTIYFQKELQEQLYMDFYDALGKDGFFVMGKTETLIGPSKDKFKPYNSKERIYQK</sequence>
<keyword evidence="5" id="KW-0949">S-adenosyl-L-methionine</keyword>
<reference evidence="7 8" key="1">
    <citation type="submission" date="2016-10" db="EMBL/GenBank/DDBJ databases">
        <authorList>
            <person name="Varghese N."/>
            <person name="Submissions S."/>
        </authorList>
    </citation>
    <scope>NUCLEOTIDE SEQUENCE [LARGE SCALE GENOMIC DNA]</scope>
    <source>
        <strain evidence="7 8">PL 12/M</strain>
    </source>
</reference>
<gene>
    <name evidence="7" type="ORF">SAMN04488589_1569</name>
</gene>
<dbReference type="InterPro" id="IPR022642">
    <property type="entry name" value="CheR_C"/>
</dbReference>
<evidence type="ECO:0000259" key="6">
    <source>
        <dbReference type="PROSITE" id="PS50123"/>
    </source>
</evidence>
<dbReference type="EC" id="2.1.1.80" evidence="2"/>
<dbReference type="Proteomes" id="UP000199259">
    <property type="component" value="Unassembled WGS sequence"/>
</dbReference>
<dbReference type="PRINTS" id="PR00996">
    <property type="entry name" value="CHERMTFRASE"/>
</dbReference>
<evidence type="ECO:0000256" key="5">
    <source>
        <dbReference type="ARBA" id="ARBA00022691"/>
    </source>
</evidence>
<dbReference type="InterPro" id="IPR026024">
    <property type="entry name" value="Chemotaxis_MeTrfase_CheR"/>
</dbReference>
<accession>A0A7Z7FCQ5</accession>
<dbReference type="SMART" id="SM00138">
    <property type="entry name" value="MeTrc"/>
    <property type="match status" value="1"/>
</dbReference>
<evidence type="ECO:0000256" key="1">
    <source>
        <dbReference type="ARBA" id="ARBA00001541"/>
    </source>
</evidence>
<dbReference type="OrthoDB" id="10657at2157"/>
<keyword evidence="4 7" id="KW-0808">Transferase</keyword>
<dbReference type="InterPro" id="IPR050903">
    <property type="entry name" value="Bact_Chemotaxis_MeTrfase"/>
</dbReference>
<dbReference type="SUPFAM" id="SSF53335">
    <property type="entry name" value="S-adenosyl-L-methionine-dependent methyltransferases"/>
    <property type="match status" value="1"/>
</dbReference>
<keyword evidence="8" id="KW-1185">Reference proteome</keyword>
<dbReference type="Gene3D" id="1.10.155.10">
    <property type="entry name" value="Chemotaxis receptor methyltransferase CheR, N-terminal domain"/>
    <property type="match status" value="1"/>
</dbReference>
<dbReference type="GO" id="GO:0008983">
    <property type="term" value="F:protein-glutamate O-methyltransferase activity"/>
    <property type="evidence" value="ECO:0007669"/>
    <property type="project" value="UniProtKB-EC"/>
</dbReference>
<comment type="catalytic activity">
    <reaction evidence="1">
        <text>L-glutamyl-[protein] + S-adenosyl-L-methionine = [protein]-L-glutamate 5-O-methyl ester + S-adenosyl-L-homocysteine</text>
        <dbReference type="Rhea" id="RHEA:24452"/>
        <dbReference type="Rhea" id="RHEA-COMP:10208"/>
        <dbReference type="Rhea" id="RHEA-COMP:10311"/>
        <dbReference type="ChEBI" id="CHEBI:29973"/>
        <dbReference type="ChEBI" id="CHEBI:57856"/>
        <dbReference type="ChEBI" id="CHEBI:59789"/>
        <dbReference type="ChEBI" id="CHEBI:82795"/>
        <dbReference type="EC" id="2.1.1.80"/>
    </reaction>
</comment>
<dbReference type="PIRSF" id="PIRSF000410">
    <property type="entry name" value="CheR"/>
    <property type="match status" value="1"/>
</dbReference>
<dbReference type="Gene3D" id="3.40.50.150">
    <property type="entry name" value="Vaccinia Virus protein VP39"/>
    <property type="match status" value="1"/>
</dbReference>
<dbReference type="InterPro" id="IPR029063">
    <property type="entry name" value="SAM-dependent_MTases_sf"/>
</dbReference>
<dbReference type="PROSITE" id="PS50123">
    <property type="entry name" value="CHER"/>
    <property type="match status" value="1"/>
</dbReference>
<dbReference type="PANTHER" id="PTHR24422:SF10">
    <property type="entry name" value="CHEMOTAXIS PROTEIN METHYLTRANSFERASE 2"/>
    <property type="match status" value="1"/>
</dbReference>
<name>A0A7Z7FCQ5_9EURY</name>
<dbReference type="AlphaFoldDB" id="A0A7Z7FCQ5"/>
<evidence type="ECO:0000313" key="7">
    <source>
        <dbReference type="EMBL" id="SDF86316.1"/>
    </source>
</evidence>
<dbReference type="EMBL" id="FNCA01000004">
    <property type="protein sequence ID" value="SDF86316.1"/>
    <property type="molecule type" value="Genomic_DNA"/>
</dbReference>
<dbReference type="InterPro" id="IPR000780">
    <property type="entry name" value="CheR_MeTrfase"/>
</dbReference>
<feature type="domain" description="CheR-type methyltransferase" evidence="6">
    <location>
        <begin position="10"/>
        <end position="274"/>
    </location>
</feature>
<evidence type="ECO:0000256" key="2">
    <source>
        <dbReference type="ARBA" id="ARBA00012534"/>
    </source>
</evidence>
<dbReference type="SUPFAM" id="SSF47757">
    <property type="entry name" value="Chemotaxis receptor methyltransferase CheR, N-terminal domain"/>
    <property type="match status" value="1"/>
</dbReference>
<organism evidence="7 8">
    <name type="scientific">Methanolobus vulcani</name>
    <dbReference type="NCBI Taxonomy" id="38026"/>
    <lineage>
        <taxon>Archaea</taxon>
        <taxon>Methanobacteriati</taxon>
        <taxon>Methanobacteriota</taxon>
        <taxon>Stenosarchaea group</taxon>
        <taxon>Methanomicrobia</taxon>
        <taxon>Methanosarcinales</taxon>
        <taxon>Methanosarcinaceae</taxon>
        <taxon>Methanolobus</taxon>
    </lineage>
</organism>
<evidence type="ECO:0000256" key="3">
    <source>
        <dbReference type="ARBA" id="ARBA00022603"/>
    </source>
</evidence>
<evidence type="ECO:0000313" key="8">
    <source>
        <dbReference type="Proteomes" id="UP000199259"/>
    </source>
</evidence>
<dbReference type="InterPro" id="IPR036804">
    <property type="entry name" value="CheR_N_sf"/>
</dbReference>